<protein>
    <recommendedName>
        <fullName evidence="1">Band 7 domain-containing protein</fullName>
    </recommendedName>
</protein>
<dbReference type="InterPro" id="IPR001107">
    <property type="entry name" value="Band_7"/>
</dbReference>
<dbReference type="SUPFAM" id="SSF117892">
    <property type="entry name" value="Band 7/SPFH domain"/>
    <property type="match status" value="1"/>
</dbReference>
<evidence type="ECO:0000259" key="1">
    <source>
        <dbReference type="Pfam" id="PF01145"/>
    </source>
</evidence>
<reference evidence="2" key="1">
    <citation type="journal article" date="2015" name="Nature">
        <title>Complex archaea that bridge the gap between prokaryotes and eukaryotes.</title>
        <authorList>
            <person name="Spang A."/>
            <person name="Saw J.H."/>
            <person name="Jorgensen S.L."/>
            <person name="Zaremba-Niedzwiedzka K."/>
            <person name="Martijn J."/>
            <person name="Lind A.E."/>
            <person name="van Eijk R."/>
            <person name="Schleper C."/>
            <person name="Guy L."/>
            <person name="Ettema T.J."/>
        </authorList>
    </citation>
    <scope>NUCLEOTIDE SEQUENCE</scope>
</reference>
<dbReference type="EMBL" id="LAZR01023757">
    <property type="protein sequence ID" value="KKL77406.1"/>
    <property type="molecule type" value="Genomic_DNA"/>
</dbReference>
<dbReference type="AlphaFoldDB" id="A0A0F9FG36"/>
<gene>
    <name evidence="2" type="ORF">LCGC14_2035160</name>
</gene>
<sequence length="120" mass="13860">MTNFLNRIFETLRKLTPRLELIQPDEMGIRVTLGTREKILSPGWYLFWGVFQEIFFTTVTTRVKDLRPQSVFTKEGRNLTVSGIIKYKVTDIQKVVSALYHAVNPYFSQNPGFSSVVSKI</sequence>
<proteinExistence type="predicted"/>
<organism evidence="2">
    <name type="scientific">marine sediment metagenome</name>
    <dbReference type="NCBI Taxonomy" id="412755"/>
    <lineage>
        <taxon>unclassified sequences</taxon>
        <taxon>metagenomes</taxon>
        <taxon>ecological metagenomes</taxon>
    </lineage>
</organism>
<feature type="domain" description="Band 7" evidence="1">
    <location>
        <begin position="22"/>
        <end position="99"/>
    </location>
</feature>
<accession>A0A0F9FG36</accession>
<comment type="caution">
    <text evidence="2">The sequence shown here is derived from an EMBL/GenBank/DDBJ whole genome shotgun (WGS) entry which is preliminary data.</text>
</comment>
<evidence type="ECO:0000313" key="2">
    <source>
        <dbReference type="EMBL" id="KKL77406.1"/>
    </source>
</evidence>
<dbReference type="Pfam" id="PF01145">
    <property type="entry name" value="Band_7"/>
    <property type="match status" value="1"/>
</dbReference>
<name>A0A0F9FG36_9ZZZZ</name>
<dbReference type="InterPro" id="IPR036013">
    <property type="entry name" value="Band_7/SPFH_dom_sf"/>
</dbReference>